<dbReference type="Gene3D" id="3.30.470.20">
    <property type="entry name" value="ATP-grasp fold, B domain"/>
    <property type="match status" value="1"/>
</dbReference>
<evidence type="ECO:0000256" key="3">
    <source>
        <dbReference type="ARBA" id="ARBA00004496"/>
    </source>
</evidence>
<evidence type="ECO:0000256" key="1">
    <source>
        <dbReference type="ARBA" id="ARBA00001936"/>
    </source>
</evidence>
<comment type="cofactor">
    <cofactor evidence="1">
        <name>Mn(2+)</name>
        <dbReference type="ChEBI" id="CHEBI:29035"/>
    </cofactor>
</comment>
<evidence type="ECO:0000256" key="11">
    <source>
        <dbReference type="ARBA" id="ARBA00022840"/>
    </source>
</evidence>
<dbReference type="Pfam" id="PF07478">
    <property type="entry name" value="Dala_Dala_lig_C"/>
    <property type="match status" value="1"/>
</dbReference>
<evidence type="ECO:0000256" key="17">
    <source>
        <dbReference type="ARBA" id="ARBA00047614"/>
    </source>
</evidence>
<dbReference type="FunFam" id="3.30.1490.20:FF:000007">
    <property type="entry name" value="D-alanine--D-alanine ligase"/>
    <property type="match status" value="1"/>
</dbReference>
<dbReference type="GO" id="GO:0008716">
    <property type="term" value="F:D-alanine-D-alanine ligase activity"/>
    <property type="evidence" value="ECO:0007669"/>
    <property type="project" value="UniProtKB-UniRule"/>
</dbReference>
<dbReference type="InterPro" id="IPR013815">
    <property type="entry name" value="ATP_grasp_subdomain_1"/>
</dbReference>
<dbReference type="InterPro" id="IPR011761">
    <property type="entry name" value="ATP-grasp"/>
</dbReference>
<evidence type="ECO:0000256" key="19">
    <source>
        <dbReference type="ARBA" id="ARBA00068427"/>
    </source>
</evidence>
<evidence type="ECO:0000256" key="9">
    <source>
        <dbReference type="ARBA" id="ARBA00022723"/>
    </source>
</evidence>
<dbReference type="PANTHER" id="PTHR23132:SF25">
    <property type="entry name" value="D-ALANINE--D-ALANINE LIGASE A"/>
    <property type="match status" value="1"/>
</dbReference>
<protein>
    <recommendedName>
        <fullName evidence="19 22">D-alanine--D-alanine ligase</fullName>
        <ecNumber evidence="6 22">6.3.2.4</ecNumber>
    </recommendedName>
    <alternativeName>
        <fullName evidence="21 22">D-Ala-D-Ala ligase</fullName>
    </alternativeName>
    <alternativeName>
        <fullName evidence="20 22">D-alanylalanine synthetase</fullName>
    </alternativeName>
</protein>
<feature type="binding site" evidence="24">
    <location>
        <position position="313"/>
    </location>
    <ligand>
        <name>Mg(2+)</name>
        <dbReference type="ChEBI" id="CHEBI:18420"/>
        <label>1</label>
    </ligand>
</feature>
<dbReference type="AlphaFoldDB" id="A0A3Q9GJH5"/>
<dbReference type="Gene3D" id="3.30.1490.20">
    <property type="entry name" value="ATP-grasp fold, A domain"/>
    <property type="match status" value="1"/>
</dbReference>
<keyword evidence="9 24" id="KW-0479">Metal-binding</keyword>
<dbReference type="InterPro" id="IPR005905">
    <property type="entry name" value="D_ala_D_ala"/>
</dbReference>
<dbReference type="SUPFAM" id="SSF52440">
    <property type="entry name" value="PreATP-grasp domain"/>
    <property type="match status" value="1"/>
</dbReference>
<comment type="similarity">
    <text evidence="5 22">Belongs to the D-alanine--D-alanine ligase family.</text>
</comment>
<comment type="cofactor">
    <cofactor evidence="24">
        <name>Mg(2+)</name>
        <dbReference type="ChEBI" id="CHEBI:18420"/>
    </cofactor>
    <cofactor evidence="24">
        <name>Mn(2+)</name>
        <dbReference type="ChEBI" id="CHEBI:29035"/>
    </cofactor>
    <text evidence="24">Binds 2 magnesium or manganese ions per subunit.</text>
</comment>
<gene>
    <name evidence="22" type="primary">ddl</name>
    <name evidence="27" type="ORF">EBQ10_02595</name>
</gene>
<feature type="binding site" evidence="24">
    <location>
        <position position="328"/>
    </location>
    <ligand>
        <name>Mg(2+)</name>
        <dbReference type="ChEBI" id="CHEBI:18420"/>
        <label>2</label>
    </ligand>
</feature>
<keyword evidence="7 22" id="KW-0963">Cytoplasm</keyword>
<dbReference type="SUPFAM" id="SSF56059">
    <property type="entry name" value="Glutathione synthetase ATP-binding domain-like"/>
    <property type="match status" value="1"/>
</dbReference>
<keyword evidence="14 22" id="KW-0573">Peptidoglycan synthesis</keyword>
<evidence type="ECO:0000313" key="28">
    <source>
        <dbReference type="Proteomes" id="UP000275951"/>
    </source>
</evidence>
<dbReference type="UniPathway" id="UPA00219"/>
<dbReference type="EC" id="6.3.2.4" evidence="6 22"/>
<comment type="function">
    <text evidence="2 22">Cell wall formation.</text>
</comment>
<keyword evidence="12 24" id="KW-0460">Magnesium</keyword>
<dbReference type="GO" id="GO:0009252">
    <property type="term" value="P:peptidoglycan biosynthetic process"/>
    <property type="evidence" value="ECO:0007669"/>
    <property type="project" value="UniProtKB-UniRule"/>
</dbReference>
<evidence type="ECO:0000256" key="21">
    <source>
        <dbReference type="ARBA" id="ARBA00077154"/>
    </source>
</evidence>
<dbReference type="Pfam" id="PF01820">
    <property type="entry name" value="Dala_Dala_lig_N"/>
    <property type="match status" value="1"/>
</dbReference>
<evidence type="ECO:0000256" key="8">
    <source>
        <dbReference type="ARBA" id="ARBA00022598"/>
    </source>
</evidence>
<dbReference type="PROSITE" id="PS50975">
    <property type="entry name" value="ATP_GRASP"/>
    <property type="match status" value="1"/>
</dbReference>
<evidence type="ECO:0000256" key="18">
    <source>
        <dbReference type="ARBA" id="ARBA00060592"/>
    </source>
</evidence>
<dbReference type="NCBIfam" id="NF002528">
    <property type="entry name" value="PRK01966.1-4"/>
    <property type="match status" value="1"/>
</dbReference>
<feature type="domain" description="ATP-grasp" evidence="26">
    <location>
        <begin position="148"/>
        <end position="359"/>
    </location>
</feature>
<evidence type="ECO:0000256" key="12">
    <source>
        <dbReference type="ARBA" id="ARBA00022842"/>
    </source>
</evidence>
<evidence type="ECO:0000313" key="27">
    <source>
        <dbReference type="EMBL" id="AZR06290.1"/>
    </source>
</evidence>
<feature type="binding site" evidence="24">
    <location>
        <position position="326"/>
    </location>
    <ligand>
        <name>Mg(2+)</name>
        <dbReference type="ChEBI" id="CHEBI:18420"/>
        <label>1</label>
    </ligand>
</feature>
<evidence type="ECO:0000256" key="20">
    <source>
        <dbReference type="ARBA" id="ARBA00076288"/>
    </source>
</evidence>
<keyword evidence="16 22" id="KW-0961">Cell wall biogenesis/degradation</keyword>
<dbReference type="GO" id="GO:0008360">
    <property type="term" value="P:regulation of cell shape"/>
    <property type="evidence" value="ECO:0007669"/>
    <property type="project" value="UniProtKB-KW"/>
</dbReference>
<dbReference type="PROSITE" id="PS00843">
    <property type="entry name" value="DALA_DALA_LIGASE_1"/>
    <property type="match status" value="1"/>
</dbReference>
<dbReference type="InterPro" id="IPR011127">
    <property type="entry name" value="Dala_Dala_lig_N"/>
</dbReference>
<dbReference type="InterPro" id="IPR011095">
    <property type="entry name" value="Dala_Dala_lig_C"/>
</dbReference>
<reference evidence="27 28" key="1">
    <citation type="submission" date="2018-11" db="EMBL/GenBank/DDBJ databases">
        <title>Multidrug-resistant genes are associated with an 42-kb island TGI1 carrying a complex class 1 integron in a Trueperella pyogenes.</title>
        <authorList>
            <person name="Dong W."/>
        </authorList>
    </citation>
    <scope>NUCLEOTIDE SEQUENCE [LARGE SCALE GENOMIC DNA]</scope>
    <source>
        <strain evidence="27 28">TP4</strain>
    </source>
</reference>
<keyword evidence="10 25" id="KW-0547">Nucleotide-binding</keyword>
<dbReference type="HAMAP" id="MF_00047">
    <property type="entry name" value="Dala_Dala_lig"/>
    <property type="match status" value="1"/>
</dbReference>
<evidence type="ECO:0000259" key="26">
    <source>
        <dbReference type="PROSITE" id="PS50975"/>
    </source>
</evidence>
<organism evidence="27 28">
    <name type="scientific">Trueperella pyogenes</name>
    <dbReference type="NCBI Taxonomy" id="1661"/>
    <lineage>
        <taxon>Bacteria</taxon>
        <taxon>Bacillati</taxon>
        <taxon>Actinomycetota</taxon>
        <taxon>Actinomycetes</taxon>
        <taxon>Actinomycetales</taxon>
        <taxon>Actinomycetaceae</taxon>
        <taxon>Trueperella</taxon>
    </lineage>
</organism>
<dbReference type="NCBIfam" id="TIGR01205">
    <property type="entry name" value="D_ala_D_alaTIGR"/>
    <property type="match status" value="1"/>
</dbReference>
<comment type="pathway">
    <text evidence="4 22">Cell wall biogenesis; peptidoglycan biosynthesis.</text>
</comment>
<keyword evidence="15 24" id="KW-0464">Manganese</keyword>
<feature type="active site" evidence="23">
    <location>
        <position position="196"/>
    </location>
</feature>
<feature type="active site" evidence="23">
    <location>
        <position position="337"/>
    </location>
</feature>
<evidence type="ECO:0000256" key="5">
    <source>
        <dbReference type="ARBA" id="ARBA00010871"/>
    </source>
</evidence>
<dbReference type="GO" id="GO:0046872">
    <property type="term" value="F:metal ion binding"/>
    <property type="evidence" value="ECO:0007669"/>
    <property type="project" value="UniProtKB-KW"/>
</dbReference>
<comment type="subcellular location">
    <subcellularLocation>
        <location evidence="3 22">Cytoplasm</location>
    </subcellularLocation>
</comment>
<dbReference type="GO" id="GO:0071555">
    <property type="term" value="P:cell wall organization"/>
    <property type="evidence" value="ECO:0007669"/>
    <property type="project" value="UniProtKB-KW"/>
</dbReference>
<evidence type="ECO:0000256" key="14">
    <source>
        <dbReference type="ARBA" id="ARBA00022984"/>
    </source>
</evidence>
<dbReference type="PROSITE" id="PS00844">
    <property type="entry name" value="DALA_DALA_LIGASE_2"/>
    <property type="match status" value="1"/>
</dbReference>
<keyword evidence="11 25" id="KW-0067">ATP-binding</keyword>
<comment type="catalytic activity">
    <reaction evidence="17 22">
        <text>2 D-alanine + ATP = D-alanyl-D-alanine + ADP + phosphate + H(+)</text>
        <dbReference type="Rhea" id="RHEA:11224"/>
        <dbReference type="ChEBI" id="CHEBI:15378"/>
        <dbReference type="ChEBI" id="CHEBI:30616"/>
        <dbReference type="ChEBI" id="CHEBI:43474"/>
        <dbReference type="ChEBI" id="CHEBI:57416"/>
        <dbReference type="ChEBI" id="CHEBI:57822"/>
        <dbReference type="ChEBI" id="CHEBI:456216"/>
        <dbReference type="EC" id="6.3.2.4"/>
    </reaction>
</comment>
<dbReference type="RefSeq" id="WP_108726834.1">
    <property type="nucleotide sequence ID" value="NZ_CP029001.1"/>
</dbReference>
<evidence type="ECO:0000256" key="13">
    <source>
        <dbReference type="ARBA" id="ARBA00022960"/>
    </source>
</evidence>
<accession>A0A3Q9GJH5</accession>
<feature type="binding site" evidence="24">
    <location>
        <position position="326"/>
    </location>
    <ligand>
        <name>Mg(2+)</name>
        <dbReference type="ChEBI" id="CHEBI:18420"/>
        <label>2</label>
    </ligand>
</feature>
<evidence type="ECO:0000256" key="4">
    <source>
        <dbReference type="ARBA" id="ARBA00004752"/>
    </source>
</evidence>
<feature type="active site" evidence="23">
    <location>
        <position position="16"/>
    </location>
</feature>
<keyword evidence="13 22" id="KW-0133">Cell shape</keyword>
<dbReference type="Proteomes" id="UP000275951">
    <property type="component" value="Chromosome"/>
</dbReference>
<dbReference type="EMBL" id="CP033905">
    <property type="protein sequence ID" value="AZR06290.1"/>
    <property type="molecule type" value="Genomic_DNA"/>
</dbReference>
<keyword evidence="8 22" id="KW-0436">Ligase</keyword>
<dbReference type="PANTHER" id="PTHR23132">
    <property type="entry name" value="D-ALANINE--D-ALANINE LIGASE"/>
    <property type="match status" value="1"/>
</dbReference>
<evidence type="ECO:0000256" key="6">
    <source>
        <dbReference type="ARBA" id="ARBA00012216"/>
    </source>
</evidence>
<evidence type="ECO:0000256" key="15">
    <source>
        <dbReference type="ARBA" id="ARBA00023211"/>
    </source>
</evidence>
<evidence type="ECO:0000256" key="25">
    <source>
        <dbReference type="PROSITE-ProRule" id="PRU00409"/>
    </source>
</evidence>
<evidence type="ECO:0000256" key="16">
    <source>
        <dbReference type="ARBA" id="ARBA00023316"/>
    </source>
</evidence>
<dbReference type="PIRSF" id="PIRSF039102">
    <property type="entry name" value="Ddl/VanB"/>
    <property type="match status" value="1"/>
</dbReference>
<proteinExistence type="inferred from homology"/>
<evidence type="ECO:0000256" key="23">
    <source>
        <dbReference type="PIRSR" id="PIRSR039102-1"/>
    </source>
</evidence>
<evidence type="ECO:0000256" key="24">
    <source>
        <dbReference type="PIRSR" id="PIRSR039102-3"/>
    </source>
</evidence>
<dbReference type="GO" id="GO:0005524">
    <property type="term" value="F:ATP binding"/>
    <property type="evidence" value="ECO:0007669"/>
    <property type="project" value="UniProtKB-UniRule"/>
</dbReference>
<dbReference type="Gene3D" id="3.40.50.20">
    <property type="match status" value="1"/>
</dbReference>
<dbReference type="FunFam" id="3.30.470.20:FF:000008">
    <property type="entry name" value="D-alanine--D-alanine ligase"/>
    <property type="match status" value="1"/>
</dbReference>
<evidence type="ECO:0000256" key="22">
    <source>
        <dbReference type="HAMAP-Rule" id="MF_00047"/>
    </source>
</evidence>
<evidence type="ECO:0000256" key="10">
    <source>
        <dbReference type="ARBA" id="ARBA00022741"/>
    </source>
</evidence>
<dbReference type="InterPro" id="IPR000291">
    <property type="entry name" value="D-Ala_lig_Van_CS"/>
</dbReference>
<sequence>MKKIRIALIYGGVSGEHPISCATAGAIMQALDPHRYDVLSIGIRRDGTWVPGETDPSKLDLSRGLVEVEPSDRRIVIPTGDGDQSLLEVSADGGDVRSLGSVDVAFPVLHGPFGEDGTIQGLLEMAGIPYVGCGVFASAAGMDKDFMKKILMMAGIPVGPYVAVTARRWRTRRDEVLAEVEKLCFPLYVKPARAGSSLGISKVTALQDVPDAVEAAHAFDPKVIIEQGIAGREVECAVLGGRGDEPTRASVLGEVLLEAPEGGFYDFDSKYISTDGLTMSIPARLDEATALRVRELAVRTFDAFECEGLTRVDFFVTDEGEAIVNEINTMPGFTPFSMYPALWAATGVAYGQLVDTLVELAIERPRGLR</sequence>
<dbReference type="InterPro" id="IPR016185">
    <property type="entry name" value="PreATP-grasp_dom_sf"/>
</dbReference>
<evidence type="ECO:0000256" key="2">
    <source>
        <dbReference type="ARBA" id="ARBA00003921"/>
    </source>
</evidence>
<name>A0A3Q9GJH5_9ACTO</name>
<dbReference type="GO" id="GO:0005829">
    <property type="term" value="C:cytosol"/>
    <property type="evidence" value="ECO:0007669"/>
    <property type="project" value="TreeGrafter"/>
</dbReference>
<comment type="pathway">
    <text evidence="18">Glycan biosynthesis.</text>
</comment>
<evidence type="ECO:0000256" key="7">
    <source>
        <dbReference type="ARBA" id="ARBA00022490"/>
    </source>
</evidence>